<sequence>MKLSIIAALAALAVGPLAQAQSFLTNCTWQTAMLVDSYLGAYCNNDNWEIYSYDWTWFDTSYCLVNSGGQLVPQSRGDYWDSCKGCTIRASNVEFVISCTCLLPSYKVTTATYDLNKVIWNHDGFLGCFEHFAEHGVWCTPTNYPFGHFVFASNEFSQSQ</sequence>
<dbReference type="EMBL" id="SKBN01000013">
    <property type="protein sequence ID" value="TGJ87514.1"/>
    <property type="molecule type" value="Genomic_DNA"/>
</dbReference>
<protein>
    <recommendedName>
        <fullName evidence="2">Cyanovirin-N domain-containing protein</fullName>
    </recommendedName>
</protein>
<accession>A0A4Z0YTX8</accession>
<dbReference type="OrthoDB" id="4672515at2759"/>
<dbReference type="AlphaFoldDB" id="A0A4Z0YTX8"/>
<dbReference type="InterPro" id="IPR036673">
    <property type="entry name" value="Cyanovirin-N_sf"/>
</dbReference>
<dbReference type="InterPro" id="IPR011058">
    <property type="entry name" value="Cyanovirin-N"/>
</dbReference>
<name>A0A4Z0YTX8_9PEZI</name>
<dbReference type="SUPFAM" id="SSF51322">
    <property type="entry name" value="Cyanovirin-N"/>
    <property type="match status" value="1"/>
</dbReference>
<evidence type="ECO:0000259" key="2">
    <source>
        <dbReference type="Pfam" id="PF08881"/>
    </source>
</evidence>
<dbReference type="Pfam" id="PF08881">
    <property type="entry name" value="CVNH"/>
    <property type="match status" value="1"/>
</dbReference>
<feature type="domain" description="Cyanovirin-N" evidence="2">
    <location>
        <begin position="36"/>
        <end position="126"/>
    </location>
</feature>
<feature type="chain" id="PRO_5021251545" description="Cyanovirin-N domain-containing protein" evidence="1">
    <location>
        <begin position="21"/>
        <end position="160"/>
    </location>
</feature>
<keyword evidence="1" id="KW-0732">Signal</keyword>
<evidence type="ECO:0000313" key="4">
    <source>
        <dbReference type="Proteomes" id="UP000297716"/>
    </source>
</evidence>
<proteinExistence type="predicted"/>
<evidence type="ECO:0000256" key="1">
    <source>
        <dbReference type="SAM" id="SignalP"/>
    </source>
</evidence>
<dbReference type="Gene3D" id="2.30.60.10">
    <property type="entry name" value="Cyanovirin-N"/>
    <property type="match status" value="1"/>
</dbReference>
<dbReference type="Proteomes" id="UP000297716">
    <property type="component" value="Unassembled WGS sequence"/>
</dbReference>
<reference evidence="3 4" key="1">
    <citation type="submission" date="2019-03" db="EMBL/GenBank/DDBJ databases">
        <title>Draft genome sequence of Xylaria hypoxylon DSM 108379, a ubiquitous saprotrophic-parasitic fungi on hardwood.</title>
        <authorList>
            <person name="Buettner E."/>
            <person name="Leonhardt S."/>
            <person name="Gebauer A.M."/>
            <person name="Liers C."/>
            <person name="Hofrichter M."/>
            <person name="Kellner H."/>
        </authorList>
    </citation>
    <scope>NUCLEOTIDE SEQUENCE [LARGE SCALE GENOMIC DNA]</scope>
    <source>
        <strain evidence="3 4">DSM 108379</strain>
    </source>
</reference>
<evidence type="ECO:0000313" key="3">
    <source>
        <dbReference type="EMBL" id="TGJ87514.1"/>
    </source>
</evidence>
<gene>
    <name evidence="3" type="ORF">E0Z10_g1297</name>
</gene>
<feature type="signal peptide" evidence="1">
    <location>
        <begin position="1"/>
        <end position="20"/>
    </location>
</feature>
<organism evidence="3 4">
    <name type="scientific">Xylaria hypoxylon</name>
    <dbReference type="NCBI Taxonomy" id="37992"/>
    <lineage>
        <taxon>Eukaryota</taxon>
        <taxon>Fungi</taxon>
        <taxon>Dikarya</taxon>
        <taxon>Ascomycota</taxon>
        <taxon>Pezizomycotina</taxon>
        <taxon>Sordariomycetes</taxon>
        <taxon>Xylariomycetidae</taxon>
        <taxon>Xylariales</taxon>
        <taxon>Xylariaceae</taxon>
        <taxon>Xylaria</taxon>
    </lineage>
</organism>
<comment type="caution">
    <text evidence="3">The sequence shown here is derived from an EMBL/GenBank/DDBJ whole genome shotgun (WGS) entry which is preliminary data.</text>
</comment>
<dbReference type="STRING" id="37992.A0A4Z0YTX8"/>
<keyword evidence="4" id="KW-1185">Reference proteome</keyword>